<dbReference type="GeneID" id="29439398"/>
<dbReference type="InterPro" id="IPR012454">
    <property type="entry name" value="DUF1659"/>
</dbReference>
<dbReference type="RefSeq" id="WP_036125071.1">
    <property type="nucleotide sequence ID" value="NZ_CP010820.1"/>
</dbReference>
<reference evidence="2 3" key="1">
    <citation type="submission" date="2016-09" db="EMBL/GenBank/DDBJ databases">
        <title>Draft genome sequence of the soil isolate, Lysinibacillus fusiformis M5, a potential hypoxanthine producer.</title>
        <authorList>
            <person name="Gallegos-Monterrosa R."/>
            <person name="Maroti G."/>
            <person name="Balint B."/>
            <person name="Kovacs A.T."/>
        </authorList>
    </citation>
    <scope>NUCLEOTIDE SEQUENCE [LARGE SCALE GENOMIC DNA]</scope>
    <source>
        <strain evidence="2 3">M5</strain>
    </source>
</reference>
<protein>
    <recommendedName>
        <fullName evidence="1">DUF1659 domain-containing protein</fullName>
    </recommendedName>
</protein>
<sequence length="71" mass="7877">MANENFLHATLRLKYVEGYNEQNEPTFTTKSYRNIAKTHSVEDLVAVAQGMASLSSQALAGIEKQETSELT</sequence>
<proteinExistence type="predicted"/>
<organism evidence="2 3">
    <name type="scientific">Lysinibacillus fusiformis</name>
    <dbReference type="NCBI Taxonomy" id="28031"/>
    <lineage>
        <taxon>Bacteria</taxon>
        <taxon>Bacillati</taxon>
        <taxon>Bacillota</taxon>
        <taxon>Bacilli</taxon>
        <taxon>Bacillales</taxon>
        <taxon>Bacillaceae</taxon>
        <taxon>Lysinibacillus</taxon>
    </lineage>
</organism>
<gene>
    <name evidence="2" type="ORF">BG258_08055</name>
</gene>
<comment type="caution">
    <text evidence="2">The sequence shown here is derived from an EMBL/GenBank/DDBJ whole genome shotgun (WGS) entry which is preliminary data.</text>
</comment>
<dbReference type="OrthoDB" id="48766at2"/>
<dbReference type="AlphaFoldDB" id="A0A1E4R5W2"/>
<evidence type="ECO:0000259" key="1">
    <source>
        <dbReference type="Pfam" id="PF07872"/>
    </source>
</evidence>
<dbReference type="Pfam" id="PF07872">
    <property type="entry name" value="DUF1659"/>
    <property type="match status" value="1"/>
</dbReference>
<dbReference type="EMBL" id="MECQ01000001">
    <property type="protein sequence ID" value="ODV55862.1"/>
    <property type="molecule type" value="Genomic_DNA"/>
</dbReference>
<evidence type="ECO:0000313" key="3">
    <source>
        <dbReference type="Proteomes" id="UP000094784"/>
    </source>
</evidence>
<dbReference type="KEGG" id="lfu:HR49_14915"/>
<name>A0A1E4R5W2_9BACI</name>
<dbReference type="Proteomes" id="UP000094784">
    <property type="component" value="Unassembled WGS sequence"/>
</dbReference>
<evidence type="ECO:0000313" key="2">
    <source>
        <dbReference type="EMBL" id="ODV55862.1"/>
    </source>
</evidence>
<accession>A0A1E4R5W2</accession>
<feature type="domain" description="DUF1659" evidence="1">
    <location>
        <begin position="2"/>
        <end position="71"/>
    </location>
</feature>